<evidence type="ECO:0000313" key="2">
    <source>
        <dbReference type="EMBL" id="SES64708.1"/>
    </source>
</evidence>
<dbReference type="RefSeq" id="WP_092475110.1">
    <property type="nucleotide sequence ID" value="NZ_FOHN01000001.1"/>
</dbReference>
<dbReference type="Proteomes" id="UP000199800">
    <property type="component" value="Unassembled WGS sequence"/>
</dbReference>
<reference evidence="2 3" key="1">
    <citation type="submission" date="2016-10" db="EMBL/GenBank/DDBJ databases">
        <authorList>
            <person name="de Groot N.N."/>
        </authorList>
    </citation>
    <scope>NUCLEOTIDE SEQUENCE [LARGE SCALE GENOMIC DNA]</scope>
    <source>
        <strain evidence="2 3">DSM 1801</strain>
    </source>
</reference>
<keyword evidence="3" id="KW-1185">Reference proteome</keyword>
<dbReference type="EMBL" id="FOHN01000001">
    <property type="protein sequence ID" value="SES64708.1"/>
    <property type="molecule type" value="Genomic_DNA"/>
</dbReference>
<feature type="transmembrane region" description="Helical" evidence="1">
    <location>
        <begin position="35"/>
        <end position="53"/>
    </location>
</feature>
<keyword evidence="1" id="KW-0812">Transmembrane</keyword>
<keyword evidence="1" id="KW-1133">Transmembrane helix</keyword>
<evidence type="ECO:0000313" key="3">
    <source>
        <dbReference type="Proteomes" id="UP000199800"/>
    </source>
</evidence>
<evidence type="ECO:0000256" key="1">
    <source>
        <dbReference type="SAM" id="Phobius"/>
    </source>
</evidence>
<protein>
    <submittedName>
        <fullName evidence="2">Uncharacterized protein</fullName>
    </submittedName>
</protein>
<gene>
    <name evidence="2" type="ORF">SAMN04487772_101190</name>
</gene>
<dbReference type="STRING" id="29364.SAMN04487772_101190"/>
<accession>A0A1H9Y8K1</accession>
<dbReference type="AlphaFoldDB" id="A0A1H9Y8K1"/>
<organism evidence="2 3">
    <name type="scientific">[Clostridium] polysaccharolyticum</name>
    <dbReference type="NCBI Taxonomy" id="29364"/>
    <lineage>
        <taxon>Bacteria</taxon>
        <taxon>Bacillati</taxon>
        <taxon>Bacillota</taxon>
        <taxon>Clostridia</taxon>
        <taxon>Lachnospirales</taxon>
        <taxon>Lachnospiraceae</taxon>
    </lineage>
</organism>
<sequence>MKKRIFSLVLVLLLLALYIATLIVACFTDKKSGGLFMGCLFATVAFPFLLYGYQLILKSRNNNQDEQ</sequence>
<keyword evidence="1" id="KW-0472">Membrane</keyword>
<proteinExistence type="predicted"/>
<name>A0A1H9Y8K1_9FIRM</name>
<dbReference type="PROSITE" id="PS51257">
    <property type="entry name" value="PROKAR_LIPOPROTEIN"/>
    <property type="match status" value="1"/>
</dbReference>
<dbReference type="OrthoDB" id="1936797at2"/>